<feature type="region of interest" description="Disordered" evidence="1">
    <location>
        <begin position="1"/>
        <end position="36"/>
    </location>
</feature>
<organism evidence="2 3">
    <name type="scientific">Meganyctiphanes norvegica</name>
    <name type="common">Northern krill</name>
    <name type="synonym">Thysanopoda norvegica</name>
    <dbReference type="NCBI Taxonomy" id="48144"/>
    <lineage>
        <taxon>Eukaryota</taxon>
        <taxon>Metazoa</taxon>
        <taxon>Ecdysozoa</taxon>
        <taxon>Arthropoda</taxon>
        <taxon>Crustacea</taxon>
        <taxon>Multicrustacea</taxon>
        <taxon>Malacostraca</taxon>
        <taxon>Eumalacostraca</taxon>
        <taxon>Eucarida</taxon>
        <taxon>Euphausiacea</taxon>
        <taxon>Euphausiidae</taxon>
        <taxon>Meganyctiphanes</taxon>
    </lineage>
</organism>
<feature type="compositionally biased region" description="Basic and acidic residues" evidence="1">
    <location>
        <begin position="1"/>
        <end position="31"/>
    </location>
</feature>
<dbReference type="AlphaFoldDB" id="A0AAV2QTC5"/>
<feature type="non-terminal residue" evidence="2">
    <location>
        <position position="1"/>
    </location>
</feature>
<accession>A0AAV2QTC5</accession>
<evidence type="ECO:0000256" key="1">
    <source>
        <dbReference type="SAM" id="MobiDB-lite"/>
    </source>
</evidence>
<dbReference type="EMBL" id="CAXKWB010009977">
    <property type="protein sequence ID" value="CAL4096351.1"/>
    <property type="molecule type" value="Genomic_DNA"/>
</dbReference>
<dbReference type="Gene3D" id="2.10.110.30">
    <property type="match status" value="1"/>
</dbReference>
<proteinExistence type="predicted"/>
<evidence type="ECO:0000313" key="2">
    <source>
        <dbReference type="EMBL" id="CAL4096351.1"/>
    </source>
</evidence>
<reference evidence="2 3" key="1">
    <citation type="submission" date="2024-05" db="EMBL/GenBank/DDBJ databases">
        <authorList>
            <person name="Wallberg A."/>
        </authorList>
    </citation>
    <scope>NUCLEOTIDE SEQUENCE [LARGE SCALE GENOMIC DNA]</scope>
</reference>
<evidence type="ECO:0000313" key="3">
    <source>
        <dbReference type="Proteomes" id="UP001497623"/>
    </source>
</evidence>
<protein>
    <submittedName>
        <fullName evidence="2">Uncharacterized protein</fullName>
    </submittedName>
</protein>
<sequence>DLIDTGEPKSPENLSPREKEKEILQQKKQAEYDSTGAHISNCKEHLLKIIHTKETKESSIQSIKVRKSKLLEERKKLEEEERRTISMKHQLDDIVAEGNDIVKGLEALQDRVRSASSLLGIKMASEDFQRYHMVFQERITSRVKSTIKEDAHMMKEIIICSSNTVSQGVECRREFQVRELLYSCLQCRQYASIKLCGSCFVNSAHLNHKKDTLCLCIPVYNVENTLPLNCVDPAL</sequence>
<comment type="caution">
    <text evidence="2">The sequence shown here is derived from an EMBL/GenBank/DDBJ whole genome shotgun (WGS) entry which is preliminary data.</text>
</comment>
<gene>
    <name evidence="2" type="ORF">MNOR_LOCUS15731</name>
</gene>
<keyword evidence="3" id="KW-1185">Reference proteome</keyword>
<name>A0AAV2QTC5_MEGNR</name>
<dbReference type="Proteomes" id="UP001497623">
    <property type="component" value="Unassembled WGS sequence"/>
</dbReference>